<organism evidence="1 2">
    <name type="scientific">Kluyvera intermedia</name>
    <name type="common">Enterobacter intermedius</name>
    <dbReference type="NCBI Taxonomy" id="61648"/>
    <lineage>
        <taxon>Bacteria</taxon>
        <taxon>Pseudomonadati</taxon>
        <taxon>Pseudomonadota</taxon>
        <taxon>Gammaproteobacteria</taxon>
        <taxon>Enterobacterales</taxon>
        <taxon>Enterobacteriaceae</taxon>
        <taxon>Kluyvera</taxon>
    </lineage>
</organism>
<reference evidence="1 2" key="1">
    <citation type="submission" date="2017-02" db="EMBL/GenBank/DDBJ databases">
        <title>Draft genome sequence of a Kluyvera intermedia isolate from a patient with a pancreatic abscess.</title>
        <authorList>
            <person name="Thele R."/>
        </authorList>
    </citation>
    <scope>NUCLEOTIDE SEQUENCE [LARGE SCALE GENOMIC DNA]</scope>
    <source>
        <strain evidence="1 2">FOSA7093</strain>
    </source>
</reference>
<sequence>MKRILLTATLAAVLVGCTTPKPTIPYANYQRIALGDVAANKCVSLGFMDYQIAAAAKNYAARDLNSWTYDPVFYQTTFAEISASAEKTPPTKAQCDSFAVTIVQRQQQEQRSYQQQQLAVQQQQALSQSLQTIQNSMPKTTYCNKVGWQTVCNTY</sequence>
<name>A0ABX3UJY0_KLUIN</name>
<evidence type="ECO:0000313" key="2">
    <source>
        <dbReference type="Proteomes" id="UP000192521"/>
    </source>
</evidence>
<comment type="caution">
    <text evidence="1">The sequence shown here is derived from an EMBL/GenBank/DDBJ whole genome shotgun (WGS) entry which is preliminary data.</text>
</comment>
<proteinExistence type="predicted"/>
<evidence type="ECO:0000313" key="1">
    <source>
        <dbReference type="EMBL" id="ORJ51823.1"/>
    </source>
</evidence>
<dbReference type="EMBL" id="MWPR01000003">
    <property type="protein sequence ID" value="ORJ51823.1"/>
    <property type="molecule type" value="Genomic_DNA"/>
</dbReference>
<gene>
    <name evidence="1" type="ORF">B2M27_03165</name>
</gene>
<accession>A0ABX3UJY0</accession>
<protein>
    <recommendedName>
        <fullName evidence="3">Lipoprotein</fullName>
    </recommendedName>
</protein>
<dbReference type="Proteomes" id="UP000192521">
    <property type="component" value="Unassembled WGS sequence"/>
</dbReference>
<dbReference type="RefSeq" id="WP_085005350.1">
    <property type="nucleotide sequence ID" value="NZ_MWPR01000003.1"/>
</dbReference>
<evidence type="ECO:0008006" key="3">
    <source>
        <dbReference type="Google" id="ProtNLM"/>
    </source>
</evidence>
<dbReference type="PROSITE" id="PS51257">
    <property type="entry name" value="PROKAR_LIPOPROTEIN"/>
    <property type="match status" value="1"/>
</dbReference>
<keyword evidence="2" id="KW-1185">Reference proteome</keyword>